<dbReference type="InterPro" id="IPR012926">
    <property type="entry name" value="TMEM120A/B"/>
</dbReference>
<evidence type="ECO:0000256" key="6">
    <source>
        <dbReference type="SAM" id="Phobius"/>
    </source>
</evidence>
<evidence type="ECO:0000256" key="2">
    <source>
        <dbReference type="ARBA" id="ARBA00009700"/>
    </source>
</evidence>
<protein>
    <recommendedName>
        <fullName evidence="9">Transmembrane protein 120A</fullName>
    </recommendedName>
</protein>
<feature type="transmembrane region" description="Helical" evidence="6">
    <location>
        <begin position="143"/>
        <end position="168"/>
    </location>
</feature>
<keyword evidence="4 6" id="KW-1133">Transmembrane helix</keyword>
<comment type="caution">
    <text evidence="7">The sequence shown here is derived from an EMBL/GenBank/DDBJ whole genome shotgun (WGS) entry which is preliminary data.</text>
</comment>
<dbReference type="AlphaFoldDB" id="A0A433SUQ2"/>
<evidence type="ECO:0000256" key="3">
    <source>
        <dbReference type="ARBA" id="ARBA00022692"/>
    </source>
</evidence>
<evidence type="ECO:0000256" key="5">
    <source>
        <dbReference type="ARBA" id="ARBA00023136"/>
    </source>
</evidence>
<sequence>YRWADAALNFLLVWYYCTLTIRESILIVNGSRIKGWWHTHHFISTVCAGINLICSLLFKLFGVFVVSIGFLAVLQYYYQSGCLYRLRSLGLGHEMDITVEGFMSWMWKGLSFLIPFIFIGYFFQLYNAYSLYHLSQEPACVEWQVLALSIVHFILFLGNTSTLSLVIWNKFKRDGFQIPYLRNKYKFGIGKMLSQGHAHSE</sequence>
<dbReference type="PANTHER" id="PTHR21433">
    <property type="entry name" value="TRANSMEMBRANE PROTEIN INDUCED BY TUMOR NECROSIS FACTOR ALPHA"/>
    <property type="match status" value="1"/>
</dbReference>
<name>A0A433SUQ2_ELYCH</name>
<keyword evidence="5 6" id="KW-0472">Membrane</keyword>
<dbReference type="EMBL" id="RQTK01000989">
    <property type="protein sequence ID" value="RUS72986.1"/>
    <property type="molecule type" value="Genomic_DNA"/>
</dbReference>
<evidence type="ECO:0000256" key="4">
    <source>
        <dbReference type="ARBA" id="ARBA00022989"/>
    </source>
</evidence>
<comment type="similarity">
    <text evidence="2">Belongs to the TMEM120 family.</text>
</comment>
<evidence type="ECO:0000313" key="7">
    <source>
        <dbReference type="EMBL" id="RUS72986.1"/>
    </source>
</evidence>
<gene>
    <name evidence="7" type="ORF">EGW08_019251</name>
</gene>
<feature type="non-terminal residue" evidence="7">
    <location>
        <position position="1"/>
    </location>
</feature>
<dbReference type="Proteomes" id="UP000271974">
    <property type="component" value="Unassembled WGS sequence"/>
</dbReference>
<evidence type="ECO:0000256" key="1">
    <source>
        <dbReference type="ARBA" id="ARBA00004141"/>
    </source>
</evidence>
<keyword evidence="3 6" id="KW-0812">Transmembrane</keyword>
<feature type="transmembrane region" description="Helical" evidence="6">
    <location>
        <begin position="105"/>
        <end position="123"/>
    </location>
</feature>
<comment type="subcellular location">
    <subcellularLocation>
        <location evidence="1">Membrane</location>
        <topology evidence="1">Multi-pass membrane protein</topology>
    </subcellularLocation>
</comment>
<dbReference type="GO" id="GO:0016020">
    <property type="term" value="C:membrane"/>
    <property type="evidence" value="ECO:0007669"/>
    <property type="project" value="UniProtKB-SubCell"/>
</dbReference>
<feature type="transmembrane region" description="Helical" evidence="6">
    <location>
        <begin position="6"/>
        <end position="28"/>
    </location>
</feature>
<dbReference type="STRING" id="188477.A0A433SUQ2"/>
<dbReference type="Pfam" id="PF07851">
    <property type="entry name" value="TMEM120A-B"/>
    <property type="match status" value="1"/>
</dbReference>
<accession>A0A433SUQ2</accession>
<dbReference type="OrthoDB" id="2015098at2759"/>
<keyword evidence="8" id="KW-1185">Reference proteome</keyword>
<dbReference type="PANTHER" id="PTHR21433:SF0">
    <property type="entry name" value="TRANSMEMBRANE PROTEIN 120 HOMOLOG"/>
    <property type="match status" value="1"/>
</dbReference>
<proteinExistence type="inferred from homology"/>
<evidence type="ECO:0000313" key="8">
    <source>
        <dbReference type="Proteomes" id="UP000271974"/>
    </source>
</evidence>
<evidence type="ECO:0008006" key="9">
    <source>
        <dbReference type="Google" id="ProtNLM"/>
    </source>
</evidence>
<organism evidence="7 8">
    <name type="scientific">Elysia chlorotica</name>
    <name type="common">Eastern emerald elysia</name>
    <name type="synonym">Sea slug</name>
    <dbReference type="NCBI Taxonomy" id="188477"/>
    <lineage>
        <taxon>Eukaryota</taxon>
        <taxon>Metazoa</taxon>
        <taxon>Spiralia</taxon>
        <taxon>Lophotrochozoa</taxon>
        <taxon>Mollusca</taxon>
        <taxon>Gastropoda</taxon>
        <taxon>Heterobranchia</taxon>
        <taxon>Euthyneura</taxon>
        <taxon>Panpulmonata</taxon>
        <taxon>Sacoglossa</taxon>
        <taxon>Placobranchoidea</taxon>
        <taxon>Plakobranchidae</taxon>
        <taxon>Elysia</taxon>
    </lineage>
</organism>
<reference evidence="7 8" key="1">
    <citation type="submission" date="2019-01" db="EMBL/GenBank/DDBJ databases">
        <title>A draft genome assembly of the solar-powered sea slug Elysia chlorotica.</title>
        <authorList>
            <person name="Cai H."/>
            <person name="Li Q."/>
            <person name="Fang X."/>
            <person name="Li J."/>
            <person name="Curtis N.E."/>
            <person name="Altenburger A."/>
            <person name="Shibata T."/>
            <person name="Feng M."/>
            <person name="Maeda T."/>
            <person name="Schwartz J.A."/>
            <person name="Shigenobu S."/>
            <person name="Lundholm N."/>
            <person name="Nishiyama T."/>
            <person name="Yang H."/>
            <person name="Hasebe M."/>
            <person name="Li S."/>
            <person name="Pierce S.K."/>
            <person name="Wang J."/>
        </authorList>
    </citation>
    <scope>NUCLEOTIDE SEQUENCE [LARGE SCALE GENOMIC DNA]</scope>
    <source>
        <strain evidence="7">EC2010</strain>
        <tissue evidence="7">Whole organism of an adult</tissue>
    </source>
</reference>